<evidence type="ECO:0000259" key="1">
    <source>
        <dbReference type="Pfam" id="PF04101"/>
    </source>
</evidence>
<name>A0A7Y9E801_9ACTN</name>
<dbReference type="SUPFAM" id="SSF53756">
    <property type="entry name" value="UDP-Glycosyltransferase/glycogen phosphorylase"/>
    <property type="match status" value="1"/>
</dbReference>
<dbReference type="EMBL" id="JACCBG010000001">
    <property type="protein sequence ID" value="NYD42662.1"/>
    <property type="molecule type" value="Genomic_DNA"/>
</dbReference>
<reference evidence="2 3" key="1">
    <citation type="submission" date="2020-07" db="EMBL/GenBank/DDBJ databases">
        <title>Sequencing the genomes of 1000 actinobacteria strains.</title>
        <authorList>
            <person name="Klenk H.-P."/>
        </authorList>
    </citation>
    <scope>NUCLEOTIDE SEQUENCE [LARGE SCALE GENOMIC DNA]</scope>
    <source>
        <strain evidence="2 3">DSM 21350</strain>
    </source>
</reference>
<dbReference type="GO" id="GO:0016758">
    <property type="term" value="F:hexosyltransferase activity"/>
    <property type="evidence" value="ECO:0007669"/>
    <property type="project" value="InterPro"/>
</dbReference>
<proteinExistence type="predicted"/>
<sequence>MIGYYVHHQGRGHLHRARALAATLDVEVAGLSSLERPAGWRGPWIQLPRDDDHPPHREVTAAGRLHWAPLGHRGQAARAARVSRWIEQSAPQAVVVDVSVEMVLLCRLHGVPVISVVLPGCRDDAPHRLGFDIAEALVGFWPDGDGRATTTLLPAVPAEVRDRVRAVGALARYPVAEGAAPVPHPRGQQRRVTVLLGSGGDVLDRSRLARMQAQAPGWAWTVLGGDHAWVEDPREAVAGADVVLTHAGQNALAEVAALRRPAVVVPQRRPFDEQHCTAVLLAHGPWPATVLPELPENPAAGWGAVLAATARLDGGRWEQWCDGGAAARFAAVVDEVLAAAA</sequence>
<gene>
    <name evidence="2" type="ORF">BJZ21_002745</name>
</gene>
<feature type="domain" description="Glycosyl transferase family 28 C-terminal" evidence="1">
    <location>
        <begin position="235"/>
        <end position="276"/>
    </location>
</feature>
<comment type="caution">
    <text evidence="2">The sequence shown here is derived from an EMBL/GenBank/DDBJ whole genome shotgun (WGS) entry which is preliminary data.</text>
</comment>
<organism evidence="2 3">
    <name type="scientific">Nocardioides panaciterrulae</name>
    <dbReference type="NCBI Taxonomy" id="661492"/>
    <lineage>
        <taxon>Bacteria</taxon>
        <taxon>Bacillati</taxon>
        <taxon>Actinomycetota</taxon>
        <taxon>Actinomycetes</taxon>
        <taxon>Propionibacteriales</taxon>
        <taxon>Nocardioidaceae</taxon>
        <taxon>Nocardioides</taxon>
    </lineage>
</organism>
<evidence type="ECO:0000313" key="3">
    <source>
        <dbReference type="Proteomes" id="UP000535511"/>
    </source>
</evidence>
<dbReference type="Proteomes" id="UP000535511">
    <property type="component" value="Unassembled WGS sequence"/>
</dbReference>
<dbReference type="Gene3D" id="3.40.50.2000">
    <property type="entry name" value="Glycogen Phosphorylase B"/>
    <property type="match status" value="1"/>
</dbReference>
<evidence type="ECO:0000313" key="2">
    <source>
        <dbReference type="EMBL" id="NYD42662.1"/>
    </source>
</evidence>
<dbReference type="InterPro" id="IPR007235">
    <property type="entry name" value="Glyco_trans_28_C"/>
</dbReference>
<accession>A0A7Y9E801</accession>
<keyword evidence="3" id="KW-1185">Reference proteome</keyword>
<protein>
    <recommendedName>
        <fullName evidence="1">Glycosyl transferase family 28 C-terminal domain-containing protein</fullName>
    </recommendedName>
</protein>
<dbReference type="AlphaFoldDB" id="A0A7Y9E801"/>
<dbReference type="RefSeq" id="WP_179664272.1">
    <property type="nucleotide sequence ID" value="NZ_JACCBG010000001.1"/>
</dbReference>
<dbReference type="Pfam" id="PF04101">
    <property type="entry name" value="Glyco_tran_28_C"/>
    <property type="match status" value="1"/>
</dbReference>